<dbReference type="InterPro" id="IPR013559">
    <property type="entry name" value="YheO"/>
</dbReference>
<gene>
    <name evidence="3" type="ORF">DFR60_105207</name>
</gene>
<sequence length="229" mass="25362">MLGKGIIELDILDYYKKLVDFLGEVLGENAEVVLRDCRKPDHDIIAIANGHVSGRTIGAPITDFTLSILANEEWKEKDYVVNYEGKAAPDKRLRSSTYFIREEGMLVGQLCVNIDMTPYEQVMESLRQLSGLGMMSEGVNAGIVCSGPVENFSEDVIGDMMKKAVISVVGSSEPKVRERLTQQEKIEIIGELNRAGLFQLKGAVGAVAEYLFCSEASVYRYQSKIQKKA</sequence>
<feature type="domain" description="YheO-like" evidence="1">
    <location>
        <begin position="12"/>
        <end position="123"/>
    </location>
</feature>
<dbReference type="InterPro" id="IPR039446">
    <property type="entry name" value="DauR-like"/>
</dbReference>
<evidence type="ECO:0000313" key="3">
    <source>
        <dbReference type="EMBL" id="PXX53718.1"/>
    </source>
</evidence>
<evidence type="ECO:0000259" key="1">
    <source>
        <dbReference type="Pfam" id="PF08348"/>
    </source>
</evidence>
<evidence type="ECO:0000313" key="4">
    <source>
        <dbReference type="Proteomes" id="UP000248057"/>
    </source>
</evidence>
<protein>
    <submittedName>
        <fullName evidence="3">Putative transcriptional regulator YheO</fullName>
    </submittedName>
</protein>
<name>A0A2V3Y5V7_9FIRM</name>
<reference evidence="3 4" key="1">
    <citation type="submission" date="2018-05" db="EMBL/GenBank/DDBJ databases">
        <title>Genomic Encyclopedia of Type Strains, Phase IV (KMG-IV): sequencing the most valuable type-strain genomes for metagenomic binning, comparative biology and taxonomic classification.</title>
        <authorList>
            <person name="Goeker M."/>
        </authorList>
    </citation>
    <scope>NUCLEOTIDE SEQUENCE [LARGE SCALE GENOMIC DNA]</scope>
    <source>
        <strain evidence="3 4">DSM 24995</strain>
    </source>
</reference>
<dbReference type="Proteomes" id="UP000248057">
    <property type="component" value="Unassembled WGS sequence"/>
</dbReference>
<dbReference type="InterPro" id="IPR039445">
    <property type="entry name" value="DauR-like_HTH"/>
</dbReference>
<dbReference type="GeneID" id="86061600"/>
<dbReference type="AlphaFoldDB" id="A0A2V3Y5V7"/>
<feature type="domain" description="Transcriptional regulator DauR-like HTH" evidence="2">
    <location>
        <begin position="175"/>
        <end position="221"/>
    </location>
</feature>
<proteinExistence type="predicted"/>
<dbReference type="EMBL" id="QJKD01000005">
    <property type="protein sequence ID" value="PXX53718.1"/>
    <property type="molecule type" value="Genomic_DNA"/>
</dbReference>
<comment type="caution">
    <text evidence="3">The sequence shown here is derived from an EMBL/GenBank/DDBJ whole genome shotgun (WGS) entry which is preliminary data.</text>
</comment>
<dbReference type="RefSeq" id="WP_243005047.1">
    <property type="nucleotide sequence ID" value="NZ_QJKD01000005.1"/>
</dbReference>
<keyword evidence="4" id="KW-1185">Reference proteome</keyword>
<dbReference type="Pfam" id="PF13309">
    <property type="entry name" value="HTH_22"/>
    <property type="match status" value="1"/>
</dbReference>
<organism evidence="3 4">
    <name type="scientific">Hungatella effluvii</name>
    <dbReference type="NCBI Taxonomy" id="1096246"/>
    <lineage>
        <taxon>Bacteria</taxon>
        <taxon>Bacillati</taxon>
        <taxon>Bacillota</taxon>
        <taxon>Clostridia</taxon>
        <taxon>Lachnospirales</taxon>
        <taxon>Lachnospiraceae</taxon>
        <taxon>Hungatella</taxon>
    </lineage>
</organism>
<evidence type="ECO:0000259" key="2">
    <source>
        <dbReference type="Pfam" id="PF13309"/>
    </source>
</evidence>
<dbReference type="PANTHER" id="PTHR35568">
    <property type="entry name" value="TRANSCRIPTIONAL REGULATOR DAUR"/>
    <property type="match status" value="1"/>
</dbReference>
<accession>A0A2V3Y5V7</accession>
<dbReference type="Pfam" id="PF08348">
    <property type="entry name" value="PAS_6"/>
    <property type="match status" value="1"/>
</dbReference>
<dbReference type="PANTHER" id="PTHR35568:SF1">
    <property type="entry name" value="TRANSCRIPTIONAL REGULATOR DAUR"/>
    <property type="match status" value="1"/>
</dbReference>